<name>A0A2N1M6K9_9GLOM</name>
<evidence type="ECO:0000313" key="1">
    <source>
        <dbReference type="EMBL" id="PKK57273.1"/>
    </source>
</evidence>
<proteinExistence type="predicted"/>
<dbReference type="VEuPathDB" id="FungiDB:FUN_020920"/>
<gene>
    <name evidence="1" type="ORF">RhiirC2_798343</name>
</gene>
<reference evidence="1 2" key="2">
    <citation type="submission" date="2017-10" db="EMBL/GenBank/DDBJ databases">
        <title>Extensive intraspecific genome diversity in a model arbuscular mycorrhizal fungus.</title>
        <authorList>
            <person name="Chen E.C.H."/>
            <person name="Morin E."/>
            <person name="Baudet D."/>
            <person name="Noel J."/>
            <person name="Ndikumana S."/>
            <person name="Charron P."/>
            <person name="St-Onge C."/>
            <person name="Giorgi J."/>
            <person name="Grigoriev I.V."/>
            <person name="Roux C."/>
            <person name="Martin F.M."/>
            <person name="Corradi N."/>
        </authorList>
    </citation>
    <scope>NUCLEOTIDE SEQUENCE [LARGE SCALE GENOMIC DNA]</scope>
    <source>
        <strain evidence="1 2">C2</strain>
    </source>
</reference>
<evidence type="ECO:0000313" key="2">
    <source>
        <dbReference type="Proteomes" id="UP000233469"/>
    </source>
</evidence>
<dbReference type="Proteomes" id="UP000233469">
    <property type="component" value="Unassembled WGS sequence"/>
</dbReference>
<sequence length="72" mass="7992">MGMQVNGPGQLPRMEKRLIILKTFENVKIFSAGGTSPFQKDYKGLKVIELAGSTFFVKHKGKKFSEASIKCV</sequence>
<dbReference type="VEuPathDB" id="FungiDB:RhiirFUN_000239"/>
<protein>
    <submittedName>
        <fullName evidence="1">Uncharacterized protein</fullName>
    </submittedName>
</protein>
<comment type="caution">
    <text evidence="1">The sequence shown here is derived from an EMBL/GenBank/DDBJ whole genome shotgun (WGS) entry which is preliminary data.</text>
</comment>
<organism evidence="1 2">
    <name type="scientific">Rhizophagus irregularis</name>
    <dbReference type="NCBI Taxonomy" id="588596"/>
    <lineage>
        <taxon>Eukaryota</taxon>
        <taxon>Fungi</taxon>
        <taxon>Fungi incertae sedis</taxon>
        <taxon>Mucoromycota</taxon>
        <taxon>Glomeromycotina</taxon>
        <taxon>Glomeromycetes</taxon>
        <taxon>Glomerales</taxon>
        <taxon>Glomeraceae</taxon>
        <taxon>Rhizophagus</taxon>
    </lineage>
</organism>
<accession>A0A2N1M6K9</accession>
<reference evidence="1 2" key="1">
    <citation type="submission" date="2016-04" db="EMBL/GenBank/DDBJ databases">
        <title>Genome analyses suggest a sexual origin of heterokaryosis in a supposedly ancient asexual fungus.</title>
        <authorList>
            <person name="Ropars J."/>
            <person name="Sedzielewska K."/>
            <person name="Noel J."/>
            <person name="Charron P."/>
            <person name="Farinelli L."/>
            <person name="Marton T."/>
            <person name="Kruger M."/>
            <person name="Pelin A."/>
            <person name="Brachmann A."/>
            <person name="Corradi N."/>
        </authorList>
    </citation>
    <scope>NUCLEOTIDE SEQUENCE [LARGE SCALE GENOMIC DNA]</scope>
    <source>
        <strain evidence="1 2">C2</strain>
    </source>
</reference>
<dbReference type="AlphaFoldDB" id="A0A2N1M6K9"/>
<dbReference type="OrthoDB" id="10485174at2759"/>
<dbReference type="EMBL" id="LLXL01004555">
    <property type="protein sequence ID" value="PKK57273.1"/>
    <property type="molecule type" value="Genomic_DNA"/>
</dbReference>
<dbReference type="VEuPathDB" id="FungiDB:RhiirA1_462433"/>